<dbReference type="EMBL" id="BIFS01000001">
    <property type="protein sequence ID" value="GCE19025.1"/>
    <property type="molecule type" value="Genomic_DNA"/>
</dbReference>
<dbReference type="Proteomes" id="UP000287188">
    <property type="component" value="Unassembled WGS sequence"/>
</dbReference>
<protein>
    <submittedName>
        <fullName evidence="2">Uncharacterized protein</fullName>
    </submittedName>
</protein>
<evidence type="ECO:0000313" key="3">
    <source>
        <dbReference type="Proteomes" id="UP000287188"/>
    </source>
</evidence>
<feature type="region of interest" description="Disordered" evidence="1">
    <location>
        <begin position="70"/>
        <end position="93"/>
    </location>
</feature>
<evidence type="ECO:0000313" key="2">
    <source>
        <dbReference type="EMBL" id="GCE19025.1"/>
    </source>
</evidence>
<evidence type="ECO:0000256" key="1">
    <source>
        <dbReference type="SAM" id="MobiDB-lite"/>
    </source>
</evidence>
<proteinExistence type="predicted"/>
<dbReference type="AlphaFoldDB" id="A0A402AIZ1"/>
<name>A0A402AIZ1_9CHLR</name>
<accession>A0A402AIZ1</accession>
<comment type="caution">
    <text evidence="2">The sequence shown here is derived from an EMBL/GenBank/DDBJ whole genome shotgun (WGS) entry which is preliminary data.</text>
</comment>
<keyword evidence="3" id="KW-1185">Reference proteome</keyword>
<sequence length="112" mass="12741">MTAYGCLFNTRITATHGSKHFTFWAVSPQNTSPTKGEPEFARLRALIAQARPSIPVLTRIMDKILEADKPKQSSLLPESRTRQKKERRKRLSYDSLRGPVLHCDFSEGARQL</sequence>
<organism evidence="2 3">
    <name type="scientific">Dictyobacter kobayashii</name>
    <dbReference type="NCBI Taxonomy" id="2014872"/>
    <lineage>
        <taxon>Bacteria</taxon>
        <taxon>Bacillati</taxon>
        <taxon>Chloroflexota</taxon>
        <taxon>Ktedonobacteria</taxon>
        <taxon>Ktedonobacterales</taxon>
        <taxon>Dictyobacteraceae</taxon>
        <taxon>Dictyobacter</taxon>
    </lineage>
</organism>
<reference evidence="3" key="1">
    <citation type="submission" date="2018-12" db="EMBL/GenBank/DDBJ databases">
        <title>Tengunoibacter tsumagoiensis gen. nov., sp. nov., Dictyobacter kobayashii sp. nov., D. alpinus sp. nov., and D. joshuensis sp. nov. and description of Dictyobacteraceae fam. nov. within the order Ktedonobacterales isolated from Tengu-no-mugimeshi.</title>
        <authorList>
            <person name="Wang C.M."/>
            <person name="Zheng Y."/>
            <person name="Sakai Y."/>
            <person name="Toyoda A."/>
            <person name="Minakuchi Y."/>
            <person name="Abe K."/>
            <person name="Yokota A."/>
            <person name="Yabe S."/>
        </authorList>
    </citation>
    <scope>NUCLEOTIDE SEQUENCE [LARGE SCALE GENOMIC DNA]</scope>
    <source>
        <strain evidence="3">Uno11</strain>
    </source>
</reference>
<gene>
    <name evidence="2" type="ORF">KDK_28250</name>
</gene>